<dbReference type="PANTHER" id="PTHR46060:SF1">
    <property type="entry name" value="MARINER MOS1 TRANSPOSASE-LIKE PROTEIN"/>
    <property type="match status" value="1"/>
</dbReference>
<evidence type="ECO:0000259" key="3">
    <source>
        <dbReference type="Pfam" id="PF12278"/>
    </source>
</evidence>
<feature type="domain" description="Mos1 transposase HTH" evidence="4">
    <location>
        <begin position="689"/>
        <end position="733"/>
    </location>
</feature>
<evidence type="ECO:0000259" key="4">
    <source>
        <dbReference type="Pfam" id="PF17906"/>
    </source>
</evidence>
<dbReference type="PANTHER" id="PTHR46060">
    <property type="entry name" value="MARINER MOS1 TRANSPOSASE-LIKE PROTEIN"/>
    <property type="match status" value="1"/>
</dbReference>
<feature type="non-terminal residue" evidence="5">
    <location>
        <position position="1"/>
    </location>
</feature>
<dbReference type="InterPro" id="IPR021007">
    <property type="entry name" value="Sex_determ_C"/>
</dbReference>
<accession>A0A836G194</accession>
<feature type="compositionally biased region" description="Basic and acidic residues" evidence="1">
    <location>
        <begin position="11"/>
        <end position="22"/>
    </location>
</feature>
<feature type="domain" description="Complementary sex determination N-terminal" evidence="3">
    <location>
        <begin position="37"/>
        <end position="175"/>
    </location>
</feature>
<gene>
    <name evidence="5" type="primary">Setmar_63</name>
    <name evidence="5" type="ORF">G6Z77_0012158</name>
</gene>
<feature type="domain" description="Complementary sex determiner C-terminal" evidence="2">
    <location>
        <begin position="294"/>
        <end position="430"/>
    </location>
</feature>
<dbReference type="Pfam" id="PF12278">
    <property type="entry name" value="SDP_N"/>
    <property type="match status" value="2"/>
</dbReference>
<dbReference type="GO" id="GO:0008168">
    <property type="term" value="F:methyltransferase activity"/>
    <property type="evidence" value="ECO:0007669"/>
    <property type="project" value="UniProtKB-KW"/>
</dbReference>
<dbReference type="InterPro" id="IPR052709">
    <property type="entry name" value="Transposase-MT_Hybrid"/>
</dbReference>
<keyword evidence="5" id="KW-0808">Transferase</keyword>
<dbReference type="GO" id="GO:0032259">
    <property type="term" value="P:methylation"/>
    <property type="evidence" value="ECO:0007669"/>
    <property type="project" value="UniProtKB-KW"/>
</dbReference>
<feature type="non-terminal residue" evidence="5">
    <location>
        <position position="1014"/>
    </location>
</feature>
<dbReference type="Gene3D" id="1.10.10.1450">
    <property type="match status" value="1"/>
</dbReference>
<feature type="region of interest" description="Disordered" evidence="1">
    <location>
        <begin position="236"/>
        <end position="358"/>
    </location>
</feature>
<evidence type="ECO:0000256" key="1">
    <source>
        <dbReference type="SAM" id="MobiDB-lite"/>
    </source>
</evidence>
<protein>
    <submittedName>
        <fullName evidence="5">SETMR methyltransferase</fullName>
    </submittedName>
</protein>
<feature type="region of interest" description="Disordered" evidence="1">
    <location>
        <begin position="566"/>
        <end position="607"/>
    </location>
</feature>
<dbReference type="EMBL" id="JAANIB010003298">
    <property type="protein sequence ID" value="KAG5338072.1"/>
    <property type="molecule type" value="Genomic_DNA"/>
</dbReference>
<organism evidence="5 6">
    <name type="scientific">Acromyrmex heyeri</name>
    <dbReference type="NCBI Taxonomy" id="230685"/>
    <lineage>
        <taxon>Eukaryota</taxon>
        <taxon>Metazoa</taxon>
        <taxon>Ecdysozoa</taxon>
        <taxon>Arthropoda</taxon>
        <taxon>Hexapoda</taxon>
        <taxon>Insecta</taxon>
        <taxon>Pterygota</taxon>
        <taxon>Neoptera</taxon>
        <taxon>Endopterygota</taxon>
        <taxon>Hymenoptera</taxon>
        <taxon>Apocrita</taxon>
        <taxon>Aculeata</taxon>
        <taxon>Formicoidea</taxon>
        <taxon>Formicidae</taxon>
        <taxon>Myrmicinae</taxon>
        <taxon>Acromyrmex</taxon>
    </lineage>
</organism>
<evidence type="ECO:0000313" key="6">
    <source>
        <dbReference type="Proteomes" id="UP000670152"/>
    </source>
</evidence>
<feature type="compositionally biased region" description="Basic and acidic residues" evidence="1">
    <location>
        <begin position="246"/>
        <end position="358"/>
    </location>
</feature>
<keyword evidence="5" id="KW-0489">Methyltransferase</keyword>
<dbReference type="Proteomes" id="UP000670152">
    <property type="component" value="Unassembled WGS sequence"/>
</dbReference>
<comment type="caution">
    <text evidence="5">The sequence shown here is derived from an EMBL/GenBank/DDBJ whole genome shotgun (WGS) entry which is preliminary data.</text>
</comment>
<evidence type="ECO:0000259" key="2">
    <source>
        <dbReference type="Pfam" id="PF11671"/>
    </source>
</evidence>
<feature type="region of interest" description="Disordered" evidence="1">
    <location>
        <begin position="1"/>
        <end position="115"/>
    </location>
</feature>
<dbReference type="AlphaFoldDB" id="A0A836G194"/>
<name>A0A836G194_9HYME</name>
<feature type="region of interest" description="Disordered" evidence="1">
    <location>
        <begin position="938"/>
        <end position="981"/>
    </location>
</feature>
<dbReference type="InterPro" id="IPR022063">
    <property type="entry name" value="Sex_determin_N"/>
</dbReference>
<dbReference type="Pfam" id="PF17906">
    <property type="entry name" value="HTH_48"/>
    <property type="match status" value="1"/>
</dbReference>
<feature type="domain" description="Complementary sex determination N-terminal" evidence="3">
    <location>
        <begin position="529"/>
        <end position="667"/>
    </location>
</feature>
<proteinExistence type="predicted"/>
<dbReference type="Pfam" id="PF11671">
    <property type="entry name" value="Apis_Csd"/>
    <property type="match status" value="1"/>
</dbReference>
<feature type="compositionally biased region" description="Basic and acidic residues" evidence="1">
    <location>
        <begin position="938"/>
        <end position="979"/>
    </location>
</feature>
<dbReference type="InterPro" id="IPR041426">
    <property type="entry name" value="Mos1_HTH"/>
</dbReference>
<feature type="compositionally biased region" description="Polar residues" evidence="1">
    <location>
        <begin position="1"/>
        <end position="10"/>
    </location>
</feature>
<evidence type="ECO:0000313" key="5">
    <source>
        <dbReference type="EMBL" id="KAG5338072.1"/>
    </source>
</evidence>
<dbReference type="OrthoDB" id="8194777at2759"/>
<feature type="compositionally biased region" description="Basic and acidic residues" evidence="1">
    <location>
        <begin position="31"/>
        <end position="81"/>
    </location>
</feature>
<reference evidence="5 6" key="1">
    <citation type="submission" date="2020-02" db="EMBL/GenBank/DDBJ databases">
        <title>Relaxed selection underlies rapid genomic changes in the transitions from sociality to social parasitism in ants.</title>
        <authorList>
            <person name="Bi X."/>
        </authorList>
    </citation>
    <scope>NUCLEOTIDE SEQUENCE [LARGE SCALE GENOMIC DNA]</scope>
    <source>
        <strain evidence="5">BGI-DK2014b</strain>
        <tissue evidence="5">Whole body</tissue>
    </source>
</reference>
<keyword evidence="6" id="KW-1185">Reference proteome</keyword>
<sequence>MNPMRSTTFRSGEESRLTRSEDYNTLAILRSRTEEEKQRRRREWQRQQERERKQEKLKQQKILEYERKRAQALKYAEEKSSRHSQSKSGSESPSHVRYRDRSTSTASKSGSLHEKLGGFTSGTVPLFRGPQNAQIDTSELRRIKVDIHRNFPVKGSVTELERDILNPEDVIVKRREGKLRQAREILVIIMNIANLIQSDSILIQEIFQHRKTLTIKSRSLRKRSLSLSPIRNRVYSGYPSSYQSSRRVDLKHQDKTEKCDTRKDDGRSDLEKRREYKEKYTERDGANKHDNNRSHSRERNSHSRPFIEERSYRDRYRERSNERSYERRDRDRERNRERDRNRDRTKTRDRSRERRDIAPHYIESPIPVPIYYGSFPPRPIVVGPMVPLRGQIPPMGRGRHPTLMAQVRPFPPRFPPDMYRLGHPPPNPKHEILLLRPKLVQTRSGRKRNEITLLDCDCELYSDGTYNKCRKPHPIKKLTNHMVNLFCFIFTAMNPMRSTTFRSGKESRLTRSEDYNTLAILRSRTEEEKQRRRREWQRQQERERKQEKLKQQKILEYERKRAQALKYAEEKSSRHSQSKSGNESPSHVRYRGRSTSTASKSDSLHEKLGGFTSGTVPLFRGPQNAQIDTSELRRIKVDIHRNFPVKGSVTELERDILNPEDVIVKRREDMTVHVKQDFARGRNFNMEQRAVIKFNAKLGKSASETFRSMQQVYGSQCLGRTAVFEWHKRFLEGRETLEDDKKSGRPILVRTPEMIEKVRDFVANDRNASLKMMEEALNISRETIRTILHEDLGKSLSRITEHKNHIRYVRNTSTRNVISEHRLQEDHDFDWDNVTILDDEPDYRKRLISDLIIIRRKMHGLNLQTGMERLSKVYPDHKQATKVEIVVTCNQSVYLIQHKYYLDLGTQSDKSLLNRIVNSNNYYYRPFIEERSYRDRYRERSNERSYERRNRDRERNRERDRNRNRTKTRDRSKERRDVPPHYIESPIPVPIYYSVSKIHVYNLDHLLMNVSKLC</sequence>